<comment type="caution">
    <text evidence="1">The sequence shown here is derived from an EMBL/GenBank/DDBJ whole genome shotgun (WGS) entry which is preliminary data.</text>
</comment>
<evidence type="ECO:0000313" key="1">
    <source>
        <dbReference type="EMBL" id="KNZ51684.1"/>
    </source>
</evidence>
<protein>
    <submittedName>
        <fullName evidence="1">Uncharacterized protein</fullName>
    </submittedName>
</protein>
<reference evidence="1 2" key="1">
    <citation type="submission" date="2015-08" db="EMBL/GenBank/DDBJ databases">
        <title>Next Generation Sequencing and Analysis of the Genome of Puccinia sorghi L Schw, the Causal Agent of Maize Common Rust.</title>
        <authorList>
            <person name="Rochi L."/>
            <person name="Burguener G."/>
            <person name="Darino M."/>
            <person name="Turjanski A."/>
            <person name="Kreff E."/>
            <person name="Dieguez M.J."/>
            <person name="Sacco F."/>
        </authorList>
    </citation>
    <scope>NUCLEOTIDE SEQUENCE [LARGE SCALE GENOMIC DNA]</scope>
    <source>
        <strain evidence="1 2">RO10H11247</strain>
    </source>
</reference>
<dbReference type="EMBL" id="LAVV01008903">
    <property type="protein sequence ID" value="KNZ51684.1"/>
    <property type="molecule type" value="Genomic_DNA"/>
</dbReference>
<gene>
    <name evidence="1" type="ORF">VP01_3861g2</name>
</gene>
<sequence>MSSLLSGNAEDCLGKNPTTNQGKIFDLMGKDYCSPKAPGGTQSTGKYFCTPLGETIDAILNRDSAQKLWLSINERFASSQSSNRAHIFNDFLYVRFQEDALT</sequence>
<accession>A0A0L6UT54</accession>
<dbReference type="VEuPathDB" id="FungiDB:VP01_3861g2"/>
<proteinExistence type="predicted"/>
<dbReference type="Proteomes" id="UP000037035">
    <property type="component" value="Unassembled WGS sequence"/>
</dbReference>
<dbReference type="AlphaFoldDB" id="A0A0L6UT54"/>
<name>A0A0L6UT54_9BASI</name>
<organism evidence="1 2">
    <name type="scientific">Puccinia sorghi</name>
    <dbReference type="NCBI Taxonomy" id="27349"/>
    <lineage>
        <taxon>Eukaryota</taxon>
        <taxon>Fungi</taxon>
        <taxon>Dikarya</taxon>
        <taxon>Basidiomycota</taxon>
        <taxon>Pucciniomycotina</taxon>
        <taxon>Pucciniomycetes</taxon>
        <taxon>Pucciniales</taxon>
        <taxon>Pucciniaceae</taxon>
        <taxon>Puccinia</taxon>
    </lineage>
</organism>
<keyword evidence="2" id="KW-1185">Reference proteome</keyword>
<evidence type="ECO:0000313" key="2">
    <source>
        <dbReference type="Proteomes" id="UP000037035"/>
    </source>
</evidence>